<comment type="caution">
    <text evidence="1">The sequence shown here is derived from an EMBL/GenBank/DDBJ whole genome shotgun (WGS) entry which is preliminary data.</text>
</comment>
<dbReference type="RefSeq" id="WP_191194438.1">
    <property type="nucleotide sequence ID" value="NZ_JACXYZ010000001.1"/>
</dbReference>
<protein>
    <submittedName>
        <fullName evidence="1">Uncharacterized protein</fullName>
    </submittedName>
</protein>
<evidence type="ECO:0000313" key="2">
    <source>
        <dbReference type="Proteomes" id="UP000618818"/>
    </source>
</evidence>
<keyword evidence="2" id="KW-1185">Reference proteome</keyword>
<organism evidence="1 2">
    <name type="scientific">Nocardioides cavernae</name>
    <dbReference type="NCBI Taxonomy" id="1921566"/>
    <lineage>
        <taxon>Bacteria</taxon>
        <taxon>Bacillati</taxon>
        <taxon>Actinomycetota</taxon>
        <taxon>Actinomycetes</taxon>
        <taxon>Propionibacteriales</taxon>
        <taxon>Nocardioidaceae</taxon>
        <taxon>Nocardioides</taxon>
    </lineage>
</organism>
<dbReference type="Proteomes" id="UP000618818">
    <property type="component" value="Unassembled WGS sequence"/>
</dbReference>
<gene>
    <name evidence="1" type="ORF">IEZ26_08720</name>
</gene>
<evidence type="ECO:0000313" key="1">
    <source>
        <dbReference type="EMBL" id="MBD3924700.1"/>
    </source>
</evidence>
<reference evidence="1 2" key="1">
    <citation type="submission" date="2020-09" db="EMBL/GenBank/DDBJ databases">
        <title>novel species in genus Nocardioides.</title>
        <authorList>
            <person name="Zhang G."/>
        </authorList>
    </citation>
    <scope>NUCLEOTIDE SEQUENCE [LARGE SCALE GENOMIC DNA]</scope>
    <source>
        <strain evidence="1 2">KCTC 39551</strain>
    </source>
</reference>
<name>A0ABR8N9Y1_9ACTN</name>
<proteinExistence type="predicted"/>
<accession>A0ABR8N9Y1</accession>
<sequence>MAVVTSTYLRHFSLPQTQTDQRRQLMLAGQARLSGARACGPASNPVDLTVPSFLRISHISTEDTEVVPVRGRRVVEDDIDW</sequence>
<dbReference type="EMBL" id="JACXYZ010000001">
    <property type="protein sequence ID" value="MBD3924700.1"/>
    <property type="molecule type" value="Genomic_DNA"/>
</dbReference>